<feature type="domain" description="Heterokaryon incompatibility" evidence="1">
    <location>
        <begin position="100"/>
        <end position="210"/>
    </location>
</feature>
<evidence type="ECO:0000313" key="2">
    <source>
        <dbReference type="EMBL" id="KAF2430904.1"/>
    </source>
</evidence>
<evidence type="ECO:0000313" key="3">
    <source>
        <dbReference type="Proteomes" id="UP000800235"/>
    </source>
</evidence>
<accession>A0A9P4NTA4</accession>
<reference evidence="2" key="1">
    <citation type="journal article" date="2020" name="Stud. Mycol.">
        <title>101 Dothideomycetes genomes: a test case for predicting lifestyles and emergence of pathogens.</title>
        <authorList>
            <person name="Haridas S."/>
            <person name="Albert R."/>
            <person name="Binder M."/>
            <person name="Bloem J."/>
            <person name="Labutti K."/>
            <person name="Salamov A."/>
            <person name="Andreopoulos B."/>
            <person name="Baker S."/>
            <person name="Barry K."/>
            <person name="Bills G."/>
            <person name="Bluhm B."/>
            <person name="Cannon C."/>
            <person name="Castanera R."/>
            <person name="Culley D."/>
            <person name="Daum C."/>
            <person name="Ezra D."/>
            <person name="Gonzalez J."/>
            <person name="Henrissat B."/>
            <person name="Kuo A."/>
            <person name="Liang C."/>
            <person name="Lipzen A."/>
            <person name="Lutzoni F."/>
            <person name="Magnuson J."/>
            <person name="Mondo S."/>
            <person name="Nolan M."/>
            <person name="Ohm R."/>
            <person name="Pangilinan J."/>
            <person name="Park H.-J."/>
            <person name="Ramirez L."/>
            <person name="Alfaro M."/>
            <person name="Sun H."/>
            <person name="Tritt A."/>
            <person name="Yoshinaga Y."/>
            <person name="Zwiers L.-H."/>
            <person name="Turgeon B."/>
            <person name="Goodwin S."/>
            <person name="Spatafora J."/>
            <person name="Crous P."/>
            <person name="Grigoriev I."/>
        </authorList>
    </citation>
    <scope>NUCLEOTIDE SEQUENCE</scope>
    <source>
        <strain evidence="2">CBS 130266</strain>
    </source>
</reference>
<evidence type="ECO:0000259" key="1">
    <source>
        <dbReference type="Pfam" id="PF06985"/>
    </source>
</evidence>
<dbReference type="Proteomes" id="UP000800235">
    <property type="component" value="Unassembled WGS sequence"/>
</dbReference>
<proteinExistence type="predicted"/>
<sequence>MGLRGANGSSLEITQSLKWGGFYWGLLLAKSDADPTPLGTGRILNPNWADTETLKRWKSQCLTHHGSKCENPMKIWQMRPAWLIDVERKCIVPGEEVGDYVALSYRWGKDAGRRVNVSAIPQLKVTNTLNDPELAAYVTPMLRDAMHLTTILGERFLWADALCIHHGDSTATAEQLNLMGAIYSNAIVTIIAADGDSQDGLRGLQGWTYQELKLSQRRVLFRNNELHWECRCSVWHEELIDGFEIDKYIDPRIPVILAGFPDIESLDNVLGYYNERDFSYDEDAPAGISGLLSIVSRSFTGGFLYGLAESMFDRCLCWKPCWGGTNLRRRVISSRPAEERVASAALPSWSWLGWQGLVKFTYDADRINDRCNWKSEVVPITDWYTSSSSRGEPLRKIDQTWIGARARFQDMNNPLPQGWTRIEYDFETTKNLQPRIWPDGCSRYHYEHEDMPDDDCKSWYFPFPVKHIDTSTKPFMPEQTPYLYCKTKKASLWVWQAPGEGGNRREDAENIVSLRTMLGNDVGSLHLHNESQKGRFAKLSEGHKDSSNEVELVATCIVRHYSLTWDEELQKYRYPQNTKDTYNVLWVTWEGGVAYRLANGNVNREDWEGLNMEEVSLILG</sequence>
<name>A0A9P4NTA4_9PEZI</name>
<gene>
    <name evidence="2" type="ORF">EJ08DRAFT_670227</name>
</gene>
<dbReference type="EMBL" id="MU007035">
    <property type="protein sequence ID" value="KAF2430904.1"/>
    <property type="molecule type" value="Genomic_DNA"/>
</dbReference>
<dbReference type="PANTHER" id="PTHR33112">
    <property type="entry name" value="DOMAIN PROTEIN, PUTATIVE-RELATED"/>
    <property type="match status" value="1"/>
</dbReference>
<organism evidence="2 3">
    <name type="scientific">Tothia fuscella</name>
    <dbReference type="NCBI Taxonomy" id="1048955"/>
    <lineage>
        <taxon>Eukaryota</taxon>
        <taxon>Fungi</taxon>
        <taxon>Dikarya</taxon>
        <taxon>Ascomycota</taxon>
        <taxon>Pezizomycotina</taxon>
        <taxon>Dothideomycetes</taxon>
        <taxon>Pleosporomycetidae</taxon>
        <taxon>Venturiales</taxon>
        <taxon>Cylindrosympodiaceae</taxon>
        <taxon>Tothia</taxon>
    </lineage>
</organism>
<dbReference type="Pfam" id="PF06985">
    <property type="entry name" value="HET"/>
    <property type="match status" value="1"/>
</dbReference>
<keyword evidence="3" id="KW-1185">Reference proteome</keyword>
<dbReference type="InterPro" id="IPR010730">
    <property type="entry name" value="HET"/>
</dbReference>
<dbReference type="OrthoDB" id="5428863at2759"/>
<dbReference type="AlphaFoldDB" id="A0A9P4NTA4"/>
<protein>
    <recommendedName>
        <fullName evidence="1">Heterokaryon incompatibility domain-containing protein</fullName>
    </recommendedName>
</protein>
<comment type="caution">
    <text evidence="2">The sequence shown here is derived from an EMBL/GenBank/DDBJ whole genome shotgun (WGS) entry which is preliminary data.</text>
</comment>
<dbReference type="PANTHER" id="PTHR33112:SF16">
    <property type="entry name" value="HETEROKARYON INCOMPATIBILITY DOMAIN-CONTAINING PROTEIN"/>
    <property type="match status" value="1"/>
</dbReference>